<dbReference type="Proteomes" id="UP000178735">
    <property type="component" value="Unassembled WGS sequence"/>
</dbReference>
<evidence type="ECO:0000313" key="3">
    <source>
        <dbReference type="EMBL" id="OGM08789.1"/>
    </source>
</evidence>
<dbReference type="Pfam" id="PF11832">
    <property type="entry name" value="DUF3352"/>
    <property type="match status" value="1"/>
</dbReference>
<dbReference type="AlphaFoldDB" id="A0A1F7X237"/>
<organism evidence="3 4">
    <name type="scientific">Candidatus Wallbacteria bacterium GWC2_49_35</name>
    <dbReference type="NCBI Taxonomy" id="1817813"/>
    <lineage>
        <taxon>Bacteria</taxon>
        <taxon>Candidatus Walliibacteriota</taxon>
    </lineage>
</organism>
<gene>
    <name evidence="3" type="ORF">A2008_01370</name>
</gene>
<evidence type="ECO:0000313" key="4">
    <source>
        <dbReference type="Proteomes" id="UP000178735"/>
    </source>
</evidence>
<evidence type="ECO:0008006" key="5">
    <source>
        <dbReference type="Google" id="ProtNLM"/>
    </source>
</evidence>
<accession>A0A1F7X237</accession>
<evidence type="ECO:0000256" key="1">
    <source>
        <dbReference type="SAM" id="MobiDB-lite"/>
    </source>
</evidence>
<comment type="caution">
    <text evidence="3">The sequence shown here is derived from an EMBL/GenBank/DDBJ whole genome shotgun (WGS) entry which is preliminary data.</text>
</comment>
<dbReference type="EMBL" id="MGFH01000003">
    <property type="protein sequence ID" value="OGM08789.1"/>
    <property type="molecule type" value="Genomic_DNA"/>
</dbReference>
<dbReference type="InterPro" id="IPR021787">
    <property type="entry name" value="DUF3352"/>
</dbReference>
<proteinExistence type="predicted"/>
<feature type="signal peptide" evidence="2">
    <location>
        <begin position="1"/>
        <end position="24"/>
    </location>
</feature>
<feature type="chain" id="PRO_5009533685" description="DUF3352 domain-containing protein" evidence="2">
    <location>
        <begin position="25"/>
        <end position="604"/>
    </location>
</feature>
<feature type="region of interest" description="Disordered" evidence="1">
    <location>
        <begin position="561"/>
        <end position="604"/>
    </location>
</feature>
<sequence length="604" mass="65775">MRKRGIIAVIMVIVFILSNAAAFAAIDKVPGVPKNATFVYSLLFNAAQKEAMGKYYDMVINNPEFDKVAKKFSEDAGTEFPKGLFEKVKNLTSLTLAAFPNEKNIKDEPVVVVLANFDNDKAPVEIMDKLKVKFTEISKKEGKEIVFTDAEENGVKVCKVEAKDKSKDHMKNKDVKFFMSGATLGMLAQNKDKDILKDVVTALKDEKESIAASAKFKTACEKAGKDITSIMFFDTEILKKIDDREQQKFADAVNYIALGGFMADDLSRVTTRGVISLNEAKDEETKKALNIAKMLIGGIKRAAHPSIAMPSDVIMFLDLKLNLSKDLFKLPELASAPAMLMMAGISLDEDILSWLDGEIFVAIGDIANPKEVREKSIIPNVYLGLKSTSEEKAGKLVEKLLALAKSSPGAPEAKDDTVAGIKVKTLPLQGTPFKDAALVLGQIGGHYMIATSKAAFEKAAGAVAKKETSLAENAEFKNLSVFDAASFMSYFMDSEKLTKIASEFGPMKDQPKANEFLKYLAANASLQGNDITGSLIMKTDLSKITPEMVSQFLKDVLEKSKNKKPAEELKIDAPKGPEAPEKTEEPKGVKGTDAGAKEGEDDTK</sequence>
<name>A0A1F7X237_9BACT</name>
<keyword evidence="2" id="KW-0732">Signal</keyword>
<evidence type="ECO:0000256" key="2">
    <source>
        <dbReference type="SAM" id="SignalP"/>
    </source>
</evidence>
<protein>
    <recommendedName>
        <fullName evidence="5">DUF3352 domain-containing protein</fullName>
    </recommendedName>
</protein>
<reference evidence="3 4" key="1">
    <citation type="journal article" date="2016" name="Nat. Commun.">
        <title>Thousands of microbial genomes shed light on interconnected biogeochemical processes in an aquifer system.</title>
        <authorList>
            <person name="Anantharaman K."/>
            <person name="Brown C.T."/>
            <person name="Hug L.A."/>
            <person name="Sharon I."/>
            <person name="Castelle C.J."/>
            <person name="Probst A.J."/>
            <person name="Thomas B.C."/>
            <person name="Singh A."/>
            <person name="Wilkins M.J."/>
            <person name="Karaoz U."/>
            <person name="Brodie E.L."/>
            <person name="Williams K.H."/>
            <person name="Hubbard S.S."/>
            <person name="Banfield J.F."/>
        </authorList>
    </citation>
    <scope>NUCLEOTIDE SEQUENCE [LARGE SCALE GENOMIC DNA]</scope>
</reference>